<dbReference type="EMBL" id="PEWZ01000074">
    <property type="protein sequence ID" value="PIU35299.1"/>
    <property type="molecule type" value="Genomic_DNA"/>
</dbReference>
<keyword evidence="3 8" id="KW-0396">Initiation factor</keyword>
<dbReference type="PANTHER" id="PTHR43381:SF5">
    <property type="entry name" value="TR-TYPE G DOMAIN-CONTAINING PROTEIN"/>
    <property type="match status" value="1"/>
</dbReference>
<sequence>MALQKKPPVVTVMGHVDHGKTSLLDFIRKTKLVAKEVGEITQAINAYQIKVGEEKITFIDTPGHEAFSKMRLRGAQVADLVVLVVAANDGVMQQTKESIEIIKKAGVPFLVAISKIDLPEASIEKVKTQLSEAEVFVEGYGGKIVAVPISVKTGEGIDQLLEMILLTVELEGLKADPEGEFEACVIESKADKLCGPLVNLIINNGSLIKGDEIQTNGVLAKVKMLRDEWGKPKEVALPADPVQVLGFSGLPEVGSIVSCVGKSSKILTSGENRGELKNKIEAKEDVLKIILKADVSGSLEAISNSLPEKVCVLEKSVGEITESDVLLAKTLGAEIYGFSLSLNSGVKKLAETEKVEIKTYKIIYDLLKELEEIASGESKSERKQKILGKAEIVAIFEMKGDKIAGCRLQEGKVNKNSPVLIKRGEEEIGETKIISLKEGKQDINEATEGMEFGAVFANKLDFQKGDVVISFSL</sequence>
<dbReference type="InterPro" id="IPR053905">
    <property type="entry name" value="EF-G-like_DII"/>
</dbReference>
<keyword evidence="4" id="KW-0547">Nucleotide-binding</keyword>
<dbReference type="Pfam" id="PF11987">
    <property type="entry name" value="IF-2"/>
    <property type="match status" value="1"/>
</dbReference>
<dbReference type="PANTHER" id="PTHR43381">
    <property type="entry name" value="TRANSLATION INITIATION FACTOR IF-2-RELATED"/>
    <property type="match status" value="1"/>
</dbReference>
<dbReference type="NCBIfam" id="TIGR00487">
    <property type="entry name" value="IF-2"/>
    <property type="match status" value="1"/>
</dbReference>
<dbReference type="InterPro" id="IPR000795">
    <property type="entry name" value="T_Tr_GTP-bd_dom"/>
</dbReference>
<dbReference type="GO" id="GO:0003924">
    <property type="term" value="F:GTPase activity"/>
    <property type="evidence" value="ECO:0007669"/>
    <property type="project" value="InterPro"/>
</dbReference>
<dbReference type="Proteomes" id="UP000229502">
    <property type="component" value="Unassembled WGS sequence"/>
</dbReference>
<dbReference type="SUPFAM" id="SSF52540">
    <property type="entry name" value="P-loop containing nucleoside triphosphate hydrolases"/>
    <property type="match status" value="1"/>
</dbReference>
<dbReference type="FunFam" id="3.40.50.300:FF:000019">
    <property type="entry name" value="Translation initiation factor IF-2"/>
    <property type="match status" value="1"/>
</dbReference>
<name>A0A2M6YRK1_9BACT</name>
<dbReference type="Gene3D" id="2.40.30.10">
    <property type="entry name" value="Translation factors"/>
    <property type="match status" value="2"/>
</dbReference>
<evidence type="ECO:0000313" key="11">
    <source>
        <dbReference type="Proteomes" id="UP000229502"/>
    </source>
</evidence>
<dbReference type="InterPro" id="IPR015760">
    <property type="entry name" value="TIF_IF2"/>
</dbReference>
<gene>
    <name evidence="10" type="primary">infB</name>
    <name evidence="10" type="ORF">COT03_01435</name>
</gene>
<dbReference type="Pfam" id="PF00009">
    <property type="entry name" value="GTP_EFTU"/>
    <property type="match status" value="1"/>
</dbReference>
<dbReference type="GO" id="GO:0005525">
    <property type="term" value="F:GTP binding"/>
    <property type="evidence" value="ECO:0007669"/>
    <property type="project" value="UniProtKB-KW"/>
</dbReference>
<dbReference type="Gene3D" id="3.40.50.10050">
    <property type="entry name" value="Translation initiation factor IF- 2, domain 3"/>
    <property type="match status" value="1"/>
</dbReference>
<dbReference type="PROSITE" id="PS51722">
    <property type="entry name" value="G_TR_2"/>
    <property type="match status" value="1"/>
</dbReference>
<dbReference type="InterPro" id="IPR036925">
    <property type="entry name" value="TIF_IF2_dom3_sf"/>
</dbReference>
<dbReference type="InterPro" id="IPR005225">
    <property type="entry name" value="Small_GTP-bd"/>
</dbReference>
<comment type="function">
    <text evidence="8">One of the essential components for the initiation of protein synthesis. Protects formylmethionyl-tRNA from spontaneous hydrolysis and promotes its binding to the 30S ribosomal subunits. Also involved in the hydrolysis of GTP during the formation of the 70S ribosomal complex.</text>
</comment>
<evidence type="ECO:0000256" key="6">
    <source>
        <dbReference type="ARBA" id="ARBA00023134"/>
    </source>
</evidence>
<dbReference type="Pfam" id="PF22042">
    <property type="entry name" value="EF-G_D2"/>
    <property type="match status" value="1"/>
</dbReference>
<dbReference type="FunFam" id="2.40.30.10:FF:000008">
    <property type="entry name" value="Translation initiation factor IF-2"/>
    <property type="match status" value="1"/>
</dbReference>
<dbReference type="Gene3D" id="3.40.50.300">
    <property type="entry name" value="P-loop containing nucleotide triphosphate hydrolases"/>
    <property type="match status" value="1"/>
</dbReference>
<evidence type="ECO:0000256" key="7">
    <source>
        <dbReference type="NCBIfam" id="TIGR00487"/>
    </source>
</evidence>
<dbReference type="FunFam" id="3.40.50.10050:FF:000001">
    <property type="entry name" value="Translation initiation factor IF-2"/>
    <property type="match status" value="1"/>
</dbReference>
<feature type="domain" description="Tr-type G" evidence="9">
    <location>
        <begin position="5"/>
        <end position="178"/>
    </location>
</feature>
<dbReference type="SUPFAM" id="SSF52156">
    <property type="entry name" value="Initiation factor IF2/eIF5b, domain 3"/>
    <property type="match status" value="1"/>
</dbReference>
<evidence type="ECO:0000256" key="5">
    <source>
        <dbReference type="ARBA" id="ARBA00022917"/>
    </source>
</evidence>
<evidence type="ECO:0000256" key="4">
    <source>
        <dbReference type="ARBA" id="ARBA00022741"/>
    </source>
</evidence>
<evidence type="ECO:0000256" key="2">
    <source>
        <dbReference type="ARBA" id="ARBA00020675"/>
    </source>
</evidence>
<dbReference type="InterPro" id="IPR000178">
    <property type="entry name" value="TF_IF2_bacterial-like"/>
</dbReference>
<evidence type="ECO:0000313" key="10">
    <source>
        <dbReference type="EMBL" id="PIU35299.1"/>
    </source>
</evidence>
<dbReference type="SUPFAM" id="SSF50447">
    <property type="entry name" value="Translation proteins"/>
    <property type="match status" value="2"/>
</dbReference>
<keyword evidence="5 8" id="KW-0648">Protein biosynthesis</keyword>
<evidence type="ECO:0000259" key="9">
    <source>
        <dbReference type="PROSITE" id="PS51722"/>
    </source>
</evidence>
<dbReference type="AlphaFoldDB" id="A0A2M6YRK1"/>
<dbReference type="GO" id="GO:0003743">
    <property type="term" value="F:translation initiation factor activity"/>
    <property type="evidence" value="ECO:0007669"/>
    <property type="project" value="UniProtKB-UniRule"/>
</dbReference>
<organism evidence="10 11">
    <name type="scientific">Candidatus Shapirobacteria bacterium CG07_land_8_20_14_0_80_39_18</name>
    <dbReference type="NCBI Taxonomy" id="1974882"/>
    <lineage>
        <taxon>Bacteria</taxon>
        <taxon>Candidatus Shapironibacteriota</taxon>
    </lineage>
</organism>
<protein>
    <recommendedName>
        <fullName evidence="2 7">Translation initiation factor IF-2</fullName>
    </recommendedName>
</protein>
<keyword evidence="6" id="KW-0342">GTP-binding</keyword>
<comment type="caution">
    <text evidence="10">The sequence shown here is derived from an EMBL/GenBank/DDBJ whole genome shotgun (WGS) entry which is preliminary data.</text>
</comment>
<comment type="similarity">
    <text evidence="1 8">Belongs to the TRAFAC class translation factor GTPase superfamily. Classic translation factor GTPase family. IF-2 subfamily.</text>
</comment>
<dbReference type="InterPro" id="IPR009000">
    <property type="entry name" value="Transl_B-barrel_sf"/>
</dbReference>
<dbReference type="NCBIfam" id="TIGR00231">
    <property type="entry name" value="small_GTP"/>
    <property type="match status" value="1"/>
</dbReference>
<dbReference type="GO" id="GO:0005829">
    <property type="term" value="C:cytosol"/>
    <property type="evidence" value="ECO:0007669"/>
    <property type="project" value="TreeGrafter"/>
</dbReference>
<dbReference type="InterPro" id="IPR027417">
    <property type="entry name" value="P-loop_NTPase"/>
</dbReference>
<evidence type="ECO:0000256" key="3">
    <source>
        <dbReference type="ARBA" id="ARBA00022540"/>
    </source>
</evidence>
<accession>A0A2M6YRK1</accession>
<reference evidence="11" key="1">
    <citation type="submission" date="2017-09" db="EMBL/GenBank/DDBJ databases">
        <title>Depth-based differentiation of microbial function through sediment-hosted aquifers and enrichment of novel symbionts in the deep terrestrial subsurface.</title>
        <authorList>
            <person name="Probst A.J."/>
            <person name="Ladd B."/>
            <person name="Jarett J.K."/>
            <person name="Geller-Mcgrath D.E."/>
            <person name="Sieber C.M.K."/>
            <person name="Emerson J.B."/>
            <person name="Anantharaman K."/>
            <person name="Thomas B.C."/>
            <person name="Malmstrom R."/>
            <person name="Stieglmeier M."/>
            <person name="Klingl A."/>
            <person name="Woyke T."/>
            <person name="Ryan C.M."/>
            <person name="Banfield J.F."/>
        </authorList>
    </citation>
    <scope>NUCLEOTIDE SEQUENCE [LARGE SCALE GENOMIC DNA]</scope>
</reference>
<dbReference type="InterPro" id="IPR023115">
    <property type="entry name" value="TIF_IF2_dom3"/>
</dbReference>
<evidence type="ECO:0000256" key="1">
    <source>
        <dbReference type="ARBA" id="ARBA00007733"/>
    </source>
</evidence>
<dbReference type="CDD" id="cd01887">
    <property type="entry name" value="IF2_eIF5B"/>
    <property type="match status" value="1"/>
</dbReference>
<proteinExistence type="inferred from homology"/>
<evidence type="ECO:0000256" key="8">
    <source>
        <dbReference type="RuleBase" id="RU000644"/>
    </source>
</evidence>